<evidence type="ECO:0000313" key="7">
    <source>
        <dbReference type="Proteomes" id="UP000199403"/>
    </source>
</evidence>
<dbReference type="Pfam" id="PF01613">
    <property type="entry name" value="Flavin_Reduct"/>
    <property type="match status" value="1"/>
</dbReference>
<keyword evidence="3" id="KW-0288">FMN</keyword>
<dbReference type="InterPro" id="IPR002563">
    <property type="entry name" value="Flavin_Rdtase-like_dom"/>
</dbReference>
<dbReference type="Gene3D" id="2.30.110.10">
    <property type="entry name" value="Electron Transport, Fmn-binding Protein, Chain A"/>
    <property type="match status" value="1"/>
</dbReference>
<evidence type="ECO:0000256" key="2">
    <source>
        <dbReference type="ARBA" id="ARBA00022630"/>
    </source>
</evidence>
<organism evidence="6 7">
    <name type="scientific">Cyclobacterium xiamenense</name>
    <dbReference type="NCBI Taxonomy" id="1297121"/>
    <lineage>
        <taxon>Bacteria</taxon>
        <taxon>Pseudomonadati</taxon>
        <taxon>Bacteroidota</taxon>
        <taxon>Cytophagia</taxon>
        <taxon>Cytophagales</taxon>
        <taxon>Cyclobacteriaceae</taxon>
        <taxon>Cyclobacterium</taxon>
    </lineage>
</organism>
<dbReference type="GO" id="GO:0010181">
    <property type="term" value="F:FMN binding"/>
    <property type="evidence" value="ECO:0007669"/>
    <property type="project" value="InterPro"/>
</dbReference>
<evidence type="ECO:0000256" key="1">
    <source>
        <dbReference type="ARBA" id="ARBA00001917"/>
    </source>
</evidence>
<proteinExistence type="inferred from homology"/>
<gene>
    <name evidence="6" type="ORF">SAMN05192553_103433</name>
</gene>
<name>A0A1H6Y2S8_9BACT</name>
<dbReference type="InterPro" id="IPR012349">
    <property type="entry name" value="Split_barrel_FMN-bd"/>
</dbReference>
<sequence>MRHDRRSYLNLMKHFSKKAILDADKNFRRDFVNCLSGYKSLNLIGTFNEETGETNLAPFSQVFHIGASPPLVGVLFRPPTGERHSLGNIVHNGDFTLNHVTESFYKEAHHCGARWPNSEFKATGLKEEYKDGFPAPYVAGSPLQVGCTMEEQVRLSVNNTVLIIANIEHVYVQENALGEDGFIDLQALGTVTVSGLDSYHLGQKLARLAYPKPDQPIRVISSDGDE</sequence>
<dbReference type="EMBL" id="FNZH01000003">
    <property type="protein sequence ID" value="SEJ35589.1"/>
    <property type="molecule type" value="Genomic_DNA"/>
</dbReference>
<dbReference type="STRING" id="1416801.SAMN05192553_103433"/>
<keyword evidence="2" id="KW-0285">Flavoprotein</keyword>
<reference evidence="7" key="1">
    <citation type="submission" date="2016-10" db="EMBL/GenBank/DDBJ databases">
        <authorList>
            <person name="Varghese N."/>
            <person name="Submissions S."/>
        </authorList>
    </citation>
    <scope>NUCLEOTIDE SEQUENCE [LARGE SCALE GENOMIC DNA]</scope>
    <source>
        <strain evidence="7">IBRC-M 10761</strain>
    </source>
</reference>
<dbReference type="PANTHER" id="PTHR33798">
    <property type="entry name" value="FLAVOPROTEIN OXYGENASE"/>
    <property type="match status" value="1"/>
</dbReference>
<protein>
    <submittedName>
        <fullName evidence="6">NADH-FMN oxidoreductase RutF, flavin reductase (DIM6/NTAB) family</fullName>
    </submittedName>
</protein>
<comment type="cofactor">
    <cofactor evidence="1">
        <name>FMN</name>
        <dbReference type="ChEBI" id="CHEBI:58210"/>
    </cofactor>
</comment>
<feature type="domain" description="Flavin reductase like" evidence="5">
    <location>
        <begin position="44"/>
        <end position="179"/>
    </location>
</feature>
<evidence type="ECO:0000256" key="4">
    <source>
        <dbReference type="ARBA" id="ARBA00038054"/>
    </source>
</evidence>
<evidence type="ECO:0000313" key="6">
    <source>
        <dbReference type="EMBL" id="SEJ35589.1"/>
    </source>
</evidence>
<evidence type="ECO:0000259" key="5">
    <source>
        <dbReference type="Pfam" id="PF01613"/>
    </source>
</evidence>
<dbReference type="PANTHER" id="PTHR33798:SF5">
    <property type="entry name" value="FLAVIN REDUCTASE LIKE DOMAIN-CONTAINING PROTEIN"/>
    <property type="match status" value="1"/>
</dbReference>
<dbReference type="SUPFAM" id="SSF50475">
    <property type="entry name" value="FMN-binding split barrel"/>
    <property type="match status" value="1"/>
</dbReference>
<dbReference type="AlphaFoldDB" id="A0A1H6Y2S8"/>
<accession>A0A1H6Y2S8</accession>
<evidence type="ECO:0000256" key="3">
    <source>
        <dbReference type="ARBA" id="ARBA00022643"/>
    </source>
</evidence>
<dbReference type="Proteomes" id="UP000199403">
    <property type="component" value="Unassembled WGS sequence"/>
</dbReference>
<keyword evidence="7" id="KW-1185">Reference proteome</keyword>
<dbReference type="GO" id="GO:0016646">
    <property type="term" value="F:oxidoreductase activity, acting on the CH-NH group of donors, NAD or NADP as acceptor"/>
    <property type="evidence" value="ECO:0007669"/>
    <property type="project" value="UniProtKB-ARBA"/>
</dbReference>
<comment type="similarity">
    <text evidence="4">Belongs to the flavoredoxin family.</text>
</comment>